<dbReference type="HOGENOM" id="CLU_2880910_0_0_5"/>
<organism evidence="1 2">
    <name type="scientific">Midichloria mitochondrii (strain IricVA)</name>
    <dbReference type="NCBI Taxonomy" id="696127"/>
    <lineage>
        <taxon>Bacteria</taxon>
        <taxon>Pseudomonadati</taxon>
        <taxon>Pseudomonadota</taxon>
        <taxon>Alphaproteobacteria</taxon>
        <taxon>Rickettsiales</taxon>
        <taxon>Candidatus Midichloriaceae</taxon>
        <taxon>Candidatus Midichloria</taxon>
    </lineage>
</organism>
<name>F7XV77_MIDMI</name>
<evidence type="ECO:0000313" key="1">
    <source>
        <dbReference type="EMBL" id="AEI88576.1"/>
    </source>
</evidence>
<dbReference type="EMBL" id="CP002130">
    <property type="protein sequence ID" value="AEI88576.1"/>
    <property type="molecule type" value="Genomic_DNA"/>
</dbReference>
<protein>
    <submittedName>
        <fullName evidence="1">Uncharacterized protein</fullName>
    </submittedName>
</protein>
<sequence>MLPPPHRRGVRKDNDKVITGALTTLPPQPFFDFGVADKLNARFDFTLCEEVYAHESAPITYHL</sequence>
<reference evidence="1 2" key="1">
    <citation type="journal article" date="2011" name="Mol. Biol. Evol.">
        <title>Phylogenomic evidence for the presence of a flagellum and cbb3 oxidase in the free-living mitochondrial ancestor.</title>
        <authorList>
            <person name="Sassera D."/>
            <person name="Lo N."/>
            <person name="Epis S."/>
            <person name="D'Auria G."/>
            <person name="Montagna M."/>
            <person name="Comandatore F."/>
            <person name="Horner D."/>
            <person name="Pereto J."/>
            <person name="Luciano A.M."/>
            <person name="Franciosi F."/>
            <person name="Ferri E."/>
            <person name="Crotti E."/>
            <person name="Bazzocchi C."/>
            <person name="Daffonchio D."/>
            <person name="Sacchi L."/>
            <person name="Moya A."/>
            <person name="Latorre A."/>
            <person name="Bandi C."/>
        </authorList>
    </citation>
    <scope>NUCLEOTIDE SEQUENCE [LARGE SCALE GENOMIC DNA]</scope>
    <source>
        <strain evidence="1 2">IricVA</strain>
    </source>
</reference>
<evidence type="ECO:0000313" key="2">
    <source>
        <dbReference type="Proteomes" id="UP000006639"/>
    </source>
</evidence>
<accession>F7XV77</accession>
<gene>
    <name evidence="1" type="ordered locus">midi_00260</name>
</gene>
<dbReference type="AlphaFoldDB" id="F7XV77"/>
<keyword evidence="2" id="KW-1185">Reference proteome</keyword>
<dbReference type="KEGG" id="mmn:midi_00260"/>
<dbReference type="Proteomes" id="UP000006639">
    <property type="component" value="Chromosome"/>
</dbReference>
<proteinExistence type="predicted"/>